<dbReference type="InterPro" id="IPR050833">
    <property type="entry name" value="Poly_Biosynth_Transport"/>
</dbReference>
<sequence>MDKSKSSFYTALSAILLTLTNGLFALGVTKLIIVNYGSDFNGLNSTASQFISMLLIIEGGFTIASNVALFKPISDNDYDAINGILSATRKIFNKIGFTFLIISSAASLIYALIIKSDMSYLISFLVFFMTTIATSFNLFYATKYRILLQSENKEYILNSIQITTVIISQLLILVIIFVRGHMLWVRFFMMLGAIINSLLIAGVTKKKYTNINYYKEPDYGSISGSRDIFVQKITSMIYSTIPVLFISGTAGTIYASVYIVYNNVFLLLKSIIYAFINSPRMGFGKLIAERDSDYVLKVFLQYEFIVNFVMFTLLSTAAVLIMPFISLYTIGITDANYYNWIIALFLICITFFEIIHLPSGNIINMAGKFKVGRKIQTLASIVLVIVMIIGNKIFGFYGILLSVLVTAILLAFLEIIYIHSRYFIGSVFNFLKLLLPNLAVIVPVILLEIKLLPQLHSYIEFFIAGIVIVALNSIILLLVNYFTNRVVMFDVITRLRATINSKI</sequence>
<feature type="transmembrane region" description="Helical" evidence="6">
    <location>
        <begin position="183"/>
        <end position="203"/>
    </location>
</feature>
<feature type="transmembrane region" description="Helical" evidence="6">
    <location>
        <begin position="91"/>
        <end position="114"/>
    </location>
</feature>
<evidence type="ECO:0000256" key="3">
    <source>
        <dbReference type="ARBA" id="ARBA00022692"/>
    </source>
</evidence>
<proteinExistence type="predicted"/>
<feature type="transmembrane region" description="Helical" evidence="6">
    <location>
        <begin position="155"/>
        <end position="177"/>
    </location>
</feature>
<evidence type="ECO:0000256" key="4">
    <source>
        <dbReference type="ARBA" id="ARBA00022989"/>
    </source>
</evidence>
<evidence type="ECO:0000313" key="7">
    <source>
        <dbReference type="EMBL" id="SDJ26438.1"/>
    </source>
</evidence>
<feature type="transmembrane region" description="Helical" evidence="6">
    <location>
        <begin position="304"/>
        <end position="325"/>
    </location>
</feature>
<gene>
    <name evidence="7" type="ORF">SAMN05421804_11122</name>
</gene>
<evidence type="ECO:0000313" key="8">
    <source>
        <dbReference type="Proteomes" id="UP000183255"/>
    </source>
</evidence>
<feature type="transmembrane region" description="Helical" evidence="6">
    <location>
        <begin position="337"/>
        <end position="359"/>
    </location>
</feature>
<comment type="subcellular location">
    <subcellularLocation>
        <location evidence="1">Cell membrane</location>
        <topology evidence="1">Multi-pass membrane protein</topology>
    </subcellularLocation>
</comment>
<feature type="transmembrane region" description="Helical" evidence="6">
    <location>
        <begin position="396"/>
        <end position="418"/>
    </location>
</feature>
<dbReference type="GO" id="GO:0005886">
    <property type="term" value="C:plasma membrane"/>
    <property type="evidence" value="ECO:0007669"/>
    <property type="project" value="UniProtKB-SubCell"/>
</dbReference>
<feature type="transmembrane region" description="Helical" evidence="6">
    <location>
        <begin position="371"/>
        <end position="390"/>
    </location>
</feature>
<dbReference type="Proteomes" id="UP000183255">
    <property type="component" value="Unassembled WGS sequence"/>
</dbReference>
<keyword evidence="4 6" id="KW-1133">Transmembrane helix</keyword>
<keyword evidence="2" id="KW-1003">Cell membrane</keyword>
<feature type="transmembrane region" description="Helical" evidence="6">
    <location>
        <begin position="120"/>
        <end position="143"/>
    </location>
</feature>
<evidence type="ECO:0000256" key="5">
    <source>
        <dbReference type="ARBA" id="ARBA00023136"/>
    </source>
</evidence>
<dbReference type="EMBL" id="FNDZ01000011">
    <property type="protein sequence ID" value="SDJ26438.1"/>
    <property type="molecule type" value="Genomic_DNA"/>
</dbReference>
<feature type="transmembrane region" description="Helical" evidence="6">
    <location>
        <begin position="49"/>
        <end position="70"/>
    </location>
</feature>
<evidence type="ECO:0000256" key="1">
    <source>
        <dbReference type="ARBA" id="ARBA00004651"/>
    </source>
</evidence>
<feature type="transmembrane region" description="Helical" evidence="6">
    <location>
        <begin position="236"/>
        <end position="259"/>
    </location>
</feature>
<feature type="transmembrane region" description="Helical" evidence="6">
    <location>
        <begin position="265"/>
        <end position="283"/>
    </location>
</feature>
<dbReference type="PANTHER" id="PTHR30250:SF26">
    <property type="entry name" value="PSMA PROTEIN"/>
    <property type="match status" value="1"/>
</dbReference>
<keyword evidence="5 6" id="KW-0472">Membrane</keyword>
<name>A0A1G8SB33_9CLOT</name>
<organism evidence="7 8">
    <name type="scientific">Proteiniclasticum ruminis</name>
    <dbReference type="NCBI Taxonomy" id="398199"/>
    <lineage>
        <taxon>Bacteria</taxon>
        <taxon>Bacillati</taxon>
        <taxon>Bacillota</taxon>
        <taxon>Clostridia</taxon>
        <taxon>Eubacteriales</taxon>
        <taxon>Clostridiaceae</taxon>
        <taxon>Proteiniclasticum</taxon>
    </lineage>
</organism>
<keyword evidence="3 6" id="KW-0812">Transmembrane</keyword>
<feature type="transmembrane region" description="Helical" evidence="6">
    <location>
        <begin position="461"/>
        <end position="482"/>
    </location>
</feature>
<dbReference type="PANTHER" id="PTHR30250">
    <property type="entry name" value="PST FAMILY PREDICTED COLANIC ACID TRANSPORTER"/>
    <property type="match status" value="1"/>
</dbReference>
<reference evidence="7 8" key="1">
    <citation type="submission" date="2016-10" db="EMBL/GenBank/DDBJ databases">
        <authorList>
            <person name="de Groot N.N."/>
        </authorList>
    </citation>
    <scope>NUCLEOTIDE SEQUENCE [LARGE SCALE GENOMIC DNA]</scope>
    <source>
        <strain evidence="7 8">CGMCC 1.5058</strain>
    </source>
</reference>
<evidence type="ECO:0000256" key="6">
    <source>
        <dbReference type="SAM" id="Phobius"/>
    </source>
</evidence>
<evidence type="ECO:0000256" key="2">
    <source>
        <dbReference type="ARBA" id="ARBA00022475"/>
    </source>
</evidence>
<feature type="transmembrane region" description="Helical" evidence="6">
    <location>
        <begin position="430"/>
        <end position="449"/>
    </location>
</feature>
<accession>A0A1G8SB33</accession>
<evidence type="ECO:0008006" key="9">
    <source>
        <dbReference type="Google" id="ProtNLM"/>
    </source>
</evidence>
<protein>
    <recommendedName>
        <fullName evidence="9">Membrane protein involved in the export of O-antigen and teichoic acid</fullName>
    </recommendedName>
</protein>
<dbReference type="RefSeq" id="WP_036909553.1">
    <property type="nucleotide sequence ID" value="NZ_FNDZ01000011.1"/>
</dbReference>
<dbReference type="AlphaFoldDB" id="A0A1G8SB33"/>